<evidence type="ECO:0000259" key="1">
    <source>
        <dbReference type="Pfam" id="PF13799"/>
    </source>
</evidence>
<reference evidence="2" key="1">
    <citation type="submission" date="2022-08" db="EMBL/GenBank/DDBJ databases">
        <title>Alicyclobacillus fastidiosus DSM 17978, complete genome.</title>
        <authorList>
            <person name="Wang Q."/>
            <person name="Cai R."/>
            <person name="Wang Z."/>
        </authorList>
    </citation>
    <scope>NUCLEOTIDE SEQUENCE</scope>
    <source>
        <strain evidence="2">DSM 17978</strain>
    </source>
</reference>
<feature type="domain" description="DUF4183" evidence="1">
    <location>
        <begin position="32"/>
        <end position="92"/>
    </location>
</feature>
<keyword evidence="3" id="KW-1185">Reference proteome</keyword>
<gene>
    <name evidence="2" type="ORF">NZD89_15250</name>
</gene>
<sequence>MAVTLIHPNLKSYKYYTPASVGTVSGSDLVIVATSFVDDNGNAVTAFPASYANYTLFINGIPQENGSATVTTSDLTIVGGASLDPGDPIVLDLVVNF</sequence>
<evidence type="ECO:0000313" key="2">
    <source>
        <dbReference type="EMBL" id="WAH39763.1"/>
    </source>
</evidence>
<dbReference type="RefSeq" id="WP_268003660.1">
    <property type="nucleotide sequence ID" value="NZ_BSUT01000001.1"/>
</dbReference>
<accession>A0ABY6ZAI3</accession>
<dbReference type="EMBL" id="CP104067">
    <property type="protein sequence ID" value="WAH39763.1"/>
    <property type="molecule type" value="Genomic_DNA"/>
</dbReference>
<organism evidence="2 3">
    <name type="scientific">Alicyclobacillus fastidiosus</name>
    <dbReference type="NCBI Taxonomy" id="392011"/>
    <lineage>
        <taxon>Bacteria</taxon>
        <taxon>Bacillati</taxon>
        <taxon>Bacillota</taxon>
        <taxon>Bacilli</taxon>
        <taxon>Bacillales</taxon>
        <taxon>Alicyclobacillaceae</taxon>
        <taxon>Alicyclobacillus</taxon>
    </lineage>
</organism>
<evidence type="ECO:0000313" key="3">
    <source>
        <dbReference type="Proteomes" id="UP001164761"/>
    </source>
</evidence>
<name>A0ABY6ZAI3_9BACL</name>
<protein>
    <submittedName>
        <fullName evidence="2">DUF4183 domain-containing protein</fullName>
    </submittedName>
</protein>
<dbReference type="Pfam" id="PF13799">
    <property type="entry name" value="DUF4183"/>
    <property type="match status" value="1"/>
</dbReference>
<proteinExistence type="predicted"/>
<dbReference type="InterPro" id="IPR025237">
    <property type="entry name" value="DUF4183"/>
</dbReference>
<dbReference type="Proteomes" id="UP001164761">
    <property type="component" value="Chromosome"/>
</dbReference>